<protein>
    <submittedName>
        <fullName evidence="1">Uncharacterized protein</fullName>
    </submittedName>
</protein>
<dbReference type="RefSeq" id="WP_200608895.1">
    <property type="nucleotide sequence ID" value="NZ_JAEHHL010000003.1"/>
</dbReference>
<proteinExistence type="predicted"/>
<evidence type="ECO:0000313" key="1">
    <source>
        <dbReference type="EMBL" id="MBK0399027.1"/>
    </source>
</evidence>
<dbReference type="EMBL" id="JAEHHL010000003">
    <property type="protein sequence ID" value="MBK0399027.1"/>
    <property type="molecule type" value="Genomic_DNA"/>
</dbReference>
<dbReference type="AlphaFoldDB" id="A0A8J7SEM3"/>
<dbReference type="Proteomes" id="UP000655420">
    <property type="component" value="Unassembled WGS sequence"/>
</dbReference>
<name>A0A8J7SEM3_9RHOB</name>
<keyword evidence="2" id="KW-1185">Reference proteome</keyword>
<comment type="caution">
    <text evidence="1">The sequence shown here is derived from an EMBL/GenBank/DDBJ whole genome shotgun (WGS) entry which is preliminary data.</text>
</comment>
<reference evidence="1" key="1">
    <citation type="submission" date="2020-12" db="EMBL/GenBank/DDBJ databases">
        <title>Bacterial taxonomy.</title>
        <authorList>
            <person name="Pan X."/>
        </authorList>
    </citation>
    <scope>NUCLEOTIDE SEQUENCE</scope>
    <source>
        <strain evidence="1">M0105</strain>
    </source>
</reference>
<accession>A0A8J7SEM3</accession>
<gene>
    <name evidence="1" type="ORF">H0I76_07485</name>
</gene>
<sequence>MRGVLIFLAGLIIGGGLSFIVATGIGAGVGVATGLMAGACMTAESAKELGLITPEQVDQVLNAAVEQITANQLAEADKISGSDAGCQKVISDLKAAAAKNR</sequence>
<organism evidence="1 2">
    <name type="scientific">Thermohalobaculum xanthum</name>
    <dbReference type="NCBI Taxonomy" id="2753746"/>
    <lineage>
        <taxon>Bacteria</taxon>
        <taxon>Pseudomonadati</taxon>
        <taxon>Pseudomonadota</taxon>
        <taxon>Alphaproteobacteria</taxon>
        <taxon>Rhodobacterales</taxon>
        <taxon>Paracoccaceae</taxon>
        <taxon>Thermohalobaculum</taxon>
    </lineage>
</organism>
<evidence type="ECO:0000313" key="2">
    <source>
        <dbReference type="Proteomes" id="UP000655420"/>
    </source>
</evidence>